<keyword evidence="6" id="KW-1185">Reference proteome</keyword>
<dbReference type="InterPro" id="IPR009057">
    <property type="entry name" value="Homeodomain-like_sf"/>
</dbReference>
<dbReference type="PROSITE" id="PS00041">
    <property type="entry name" value="HTH_ARAC_FAMILY_1"/>
    <property type="match status" value="1"/>
</dbReference>
<reference evidence="5 6" key="1">
    <citation type="submission" date="2019-12" db="EMBL/GenBank/DDBJ databases">
        <title>Paenibacillus sp. nov. sp. isolated from soil.</title>
        <authorList>
            <person name="Kim J."/>
            <person name="Jeong S.E."/>
            <person name="Jung H.S."/>
            <person name="Jeon C.O."/>
        </authorList>
    </citation>
    <scope>NUCLEOTIDE SEQUENCE [LARGE SCALE GENOMIC DNA]</scope>
    <source>
        <strain evidence="5 6">5J-6</strain>
    </source>
</reference>
<keyword evidence="3" id="KW-0804">Transcription</keyword>
<gene>
    <name evidence="5" type="ORF">GQF01_23115</name>
</gene>
<dbReference type="Pfam" id="PF12833">
    <property type="entry name" value="HTH_18"/>
    <property type="match status" value="1"/>
</dbReference>
<dbReference type="Proteomes" id="UP000481087">
    <property type="component" value="Unassembled WGS sequence"/>
</dbReference>
<comment type="caution">
    <text evidence="5">The sequence shown here is derived from an EMBL/GenBank/DDBJ whole genome shotgun (WGS) entry which is preliminary data.</text>
</comment>
<dbReference type="PANTHER" id="PTHR43280">
    <property type="entry name" value="ARAC-FAMILY TRANSCRIPTIONAL REGULATOR"/>
    <property type="match status" value="1"/>
</dbReference>
<dbReference type="SUPFAM" id="SSF51215">
    <property type="entry name" value="Regulatory protein AraC"/>
    <property type="match status" value="1"/>
</dbReference>
<accession>A0A6L8V3K1</accession>
<dbReference type="EMBL" id="WTUZ01000022">
    <property type="protein sequence ID" value="MZQ85008.1"/>
    <property type="molecule type" value="Genomic_DNA"/>
</dbReference>
<dbReference type="PROSITE" id="PS01124">
    <property type="entry name" value="HTH_ARAC_FAMILY_2"/>
    <property type="match status" value="1"/>
</dbReference>
<name>A0A6L8V3K1_9BACL</name>
<dbReference type="InterPro" id="IPR018062">
    <property type="entry name" value="HTH_AraC-typ_CS"/>
</dbReference>
<dbReference type="Gene3D" id="1.10.10.60">
    <property type="entry name" value="Homeodomain-like"/>
    <property type="match status" value="2"/>
</dbReference>
<dbReference type="SMART" id="SM00342">
    <property type="entry name" value="HTH_ARAC"/>
    <property type="match status" value="1"/>
</dbReference>
<evidence type="ECO:0000256" key="1">
    <source>
        <dbReference type="ARBA" id="ARBA00023015"/>
    </source>
</evidence>
<dbReference type="GO" id="GO:0043565">
    <property type="term" value="F:sequence-specific DNA binding"/>
    <property type="evidence" value="ECO:0007669"/>
    <property type="project" value="InterPro"/>
</dbReference>
<dbReference type="SUPFAM" id="SSF46689">
    <property type="entry name" value="Homeodomain-like"/>
    <property type="match status" value="2"/>
</dbReference>
<evidence type="ECO:0000256" key="2">
    <source>
        <dbReference type="ARBA" id="ARBA00023125"/>
    </source>
</evidence>
<keyword evidence="1" id="KW-0805">Transcription regulation</keyword>
<proteinExistence type="predicted"/>
<dbReference type="InterPro" id="IPR037923">
    <property type="entry name" value="HTH-like"/>
</dbReference>
<evidence type="ECO:0000313" key="6">
    <source>
        <dbReference type="Proteomes" id="UP000481087"/>
    </source>
</evidence>
<dbReference type="InterPro" id="IPR014710">
    <property type="entry name" value="RmlC-like_jellyroll"/>
</dbReference>
<dbReference type="AlphaFoldDB" id="A0A6L8V3K1"/>
<evidence type="ECO:0000313" key="5">
    <source>
        <dbReference type="EMBL" id="MZQ85008.1"/>
    </source>
</evidence>
<dbReference type="InterPro" id="IPR003313">
    <property type="entry name" value="AraC-bd"/>
</dbReference>
<protein>
    <submittedName>
        <fullName evidence="5">Helix-turn-helix domain-containing protein</fullName>
    </submittedName>
</protein>
<keyword evidence="2" id="KW-0238">DNA-binding</keyword>
<dbReference type="GO" id="GO:0003700">
    <property type="term" value="F:DNA-binding transcription factor activity"/>
    <property type="evidence" value="ECO:0007669"/>
    <property type="project" value="InterPro"/>
</dbReference>
<organism evidence="5 6">
    <name type="scientific">Paenibacillus silvestris</name>
    <dbReference type="NCBI Taxonomy" id="2606219"/>
    <lineage>
        <taxon>Bacteria</taxon>
        <taxon>Bacillati</taxon>
        <taxon>Bacillota</taxon>
        <taxon>Bacilli</taxon>
        <taxon>Bacillales</taxon>
        <taxon>Paenibacillaceae</taxon>
        <taxon>Paenibacillus</taxon>
    </lineage>
</organism>
<dbReference type="InterPro" id="IPR018060">
    <property type="entry name" value="HTH_AraC"/>
</dbReference>
<dbReference type="Pfam" id="PF02311">
    <property type="entry name" value="AraC_binding"/>
    <property type="match status" value="1"/>
</dbReference>
<evidence type="ECO:0000256" key="3">
    <source>
        <dbReference type="ARBA" id="ARBA00023163"/>
    </source>
</evidence>
<dbReference type="PANTHER" id="PTHR43280:SF28">
    <property type="entry name" value="HTH-TYPE TRANSCRIPTIONAL ACTIVATOR RHAS"/>
    <property type="match status" value="1"/>
</dbReference>
<dbReference type="RefSeq" id="WP_161409037.1">
    <property type="nucleotide sequence ID" value="NZ_WTUZ01000022.1"/>
</dbReference>
<feature type="domain" description="HTH araC/xylS-type" evidence="4">
    <location>
        <begin position="189"/>
        <end position="287"/>
    </location>
</feature>
<dbReference type="Gene3D" id="2.60.120.10">
    <property type="entry name" value="Jelly Rolls"/>
    <property type="match status" value="1"/>
</dbReference>
<evidence type="ECO:0000259" key="4">
    <source>
        <dbReference type="PROSITE" id="PS01124"/>
    </source>
</evidence>
<sequence length="292" mass="33378">MLTVYLCKETRSLLNEVATVIHGPSACFKIQYWGIDPCLFDNQPHKHSFFEVCYVISGEGEYTEEGSLYPLRPGTHFCSRPGIKHQIRTQKGLFILFVAFELDETQSEDTMRDAFQDLAEHAEVCLYDGDHHPTALLWKSLLIREGHGSLPIAAVPTLAYTLLVSFLSLFGKETGKPIVHRKNTNILLQRAKLYIRDNLSQPLHLSDVAGYLNVSERHLSRLFSEGIHETYTDFIRSERIRQAAHLLLTSELSINEIAEVTGFSSVHYFTHTFKQEKKLPPGKFRKQEQTSR</sequence>